<name>A0A6J4SD39_9ACTN</name>
<dbReference type="AlphaFoldDB" id="A0A6J4SD39"/>
<dbReference type="EMBL" id="CADCVP010000154">
    <property type="protein sequence ID" value="CAA9492560.1"/>
    <property type="molecule type" value="Genomic_DNA"/>
</dbReference>
<organism evidence="2">
    <name type="scientific">uncultured Solirubrobacteraceae bacterium</name>
    <dbReference type="NCBI Taxonomy" id="1162706"/>
    <lineage>
        <taxon>Bacteria</taxon>
        <taxon>Bacillati</taxon>
        <taxon>Actinomycetota</taxon>
        <taxon>Thermoleophilia</taxon>
        <taxon>Solirubrobacterales</taxon>
        <taxon>Solirubrobacteraceae</taxon>
        <taxon>environmental samples</taxon>
    </lineage>
</organism>
<accession>A0A6J4SD39</accession>
<evidence type="ECO:0000256" key="1">
    <source>
        <dbReference type="SAM" id="MobiDB-lite"/>
    </source>
</evidence>
<reference evidence="2" key="1">
    <citation type="submission" date="2020-02" db="EMBL/GenBank/DDBJ databases">
        <authorList>
            <person name="Meier V. D."/>
        </authorList>
    </citation>
    <scope>NUCLEOTIDE SEQUENCE</scope>
    <source>
        <strain evidence="2">AVDCRST_MAG69</strain>
    </source>
</reference>
<feature type="compositionally biased region" description="Basic and acidic residues" evidence="1">
    <location>
        <begin position="16"/>
        <end position="31"/>
    </location>
</feature>
<sequence length="44" mass="4674">MPAGIEPERLARVTAGLERDGLLQPRGDRGPSRSVPSGPRPRAP</sequence>
<evidence type="ECO:0000313" key="2">
    <source>
        <dbReference type="EMBL" id="CAA9492560.1"/>
    </source>
</evidence>
<protein>
    <submittedName>
        <fullName evidence="2">Uncharacterized protein</fullName>
    </submittedName>
</protein>
<feature type="region of interest" description="Disordered" evidence="1">
    <location>
        <begin position="16"/>
        <end position="44"/>
    </location>
</feature>
<proteinExistence type="predicted"/>
<gene>
    <name evidence="2" type="ORF">AVDCRST_MAG69-1432</name>
</gene>